<dbReference type="InterPro" id="IPR023214">
    <property type="entry name" value="HAD_sf"/>
</dbReference>
<evidence type="ECO:0000313" key="1">
    <source>
        <dbReference type="EMBL" id="EHI56516.1"/>
    </source>
</evidence>
<accession>G5GFN9</accession>
<protein>
    <recommendedName>
        <fullName evidence="3">Cof-like hydrolase</fullName>
    </recommendedName>
</protein>
<comment type="caution">
    <text evidence="1">The sequence shown here is derived from an EMBL/GenBank/DDBJ whole genome shotgun (WGS) entry which is preliminary data.</text>
</comment>
<dbReference type="GO" id="GO:0005829">
    <property type="term" value="C:cytosol"/>
    <property type="evidence" value="ECO:0007669"/>
    <property type="project" value="TreeGrafter"/>
</dbReference>
<dbReference type="InterPro" id="IPR006379">
    <property type="entry name" value="HAD-SF_hydro_IIB"/>
</dbReference>
<dbReference type="SFLD" id="SFLDS00003">
    <property type="entry name" value="Haloacid_Dehalogenase"/>
    <property type="match status" value="1"/>
</dbReference>
<dbReference type="Proteomes" id="UP000003011">
    <property type="component" value="Unassembled WGS sequence"/>
</dbReference>
<dbReference type="InterPro" id="IPR000150">
    <property type="entry name" value="Cof"/>
</dbReference>
<proteinExistence type="predicted"/>
<dbReference type="RefSeq" id="WP_005539409.1">
    <property type="nucleotide sequence ID" value="NZ_JH378829.1"/>
</dbReference>
<dbReference type="InterPro" id="IPR036412">
    <property type="entry name" value="HAD-like_sf"/>
</dbReference>
<dbReference type="PANTHER" id="PTHR10000:SF53">
    <property type="entry name" value="5-AMINO-6-(5-PHOSPHO-D-RIBITYLAMINO)URACIL PHOSPHATASE YBJI-RELATED"/>
    <property type="match status" value="1"/>
</dbReference>
<dbReference type="Gene3D" id="3.40.50.1000">
    <property type="entry name" value="HAD superfamily/HAD-like"/>
    <property type="match status" value="1"/>
</dbReference>
<dbReference type="SFLD" id="SFLDG01144">
    <property type="entry name" value="C2.B.4:_PGP_Like"/>
    <property type="match status" value="1"/>
</dbReference>
<dbReference type="OrthoDB" id="9814970at2"/>
<dbReference type="HOGENOM" id="CLU_044146_5_0_9"/>
<dbReference type="AlphaFoldDB" id="G5GFN9"/>
<dbReference type="PANTHER" id="PTHR10000">
    <property type="entry name" value="PHOSPHOSERINE PHOSPHATASE"/>
    <property type="match status" value="1"/>
</dbReference>
<dbReference type="SUPFAM" id="SSF56784">
    <property type="entry name" value="HAD-like"/>
    <property type="match status" value="1"/>
</dbReference>
<dbReference type="SFLD" id="SFLDG01140">
    <property type="entry name" value="C2.B:_Phosphomannomutase_and_P"/>
    <property type="match status" value="1"/>
</dbReference>
<evidence type="ECO:0000313" key="2">
    <source>
        <dbReference type="Proteomes" id="UP000003011"/>
    </source>
</evidence>
<sequence>MIRLIATDIDGTLVEDGTASINPEIYDIILKLREKGIQFAAASGRHWYSIENLFKPVCEKIFYISNNGAYIGMKGRNLFLYTFEKKLSDELISVIKENPRLIIMASGKDTYYTDTNDEDFLTWLRQGYRPLIKIVDDLTQVKEDFIKISAYSAYPITDEASYIVDRFSNRLEARYSGKMWLDCVPLGVDKGKGIKIIQQALGISDKETMVFGDQDNDVEMLKSSYYSYAVLNAVDSAKKAARFTADKNTSDGVLKILKLLTI</sequence>
<name>G5GFN9_9FIRM</name>
<reference evidence="1 2" key="1">
    <citation type="submission" date="2011-08" db="EMBL/GenBank/DDBJ databases">
        <title>The Genome Sequence of Johnsonella ignava ATCC 51276.</title>
        <authorList>
            <consortium name="The Broad Institute Genome Sequencing Platform"/>
            <person name="Earl A."/>
            <person name="Ward D."/>
            <person name="Feldgarden M."/>
            <person name="Gevers D."/>
            <person name="Izard J."/>
            <person name="Blanton J.M."/>
            <person name="Baranova O.V."/>
            <person name="Dewhirst F.E."/>
            <person name="Young S.K."/>
            <person name="Zeng Q."/>
            <person name="Gargeya S."/>
            <person name="Fitzgerald M."/>
            <person name="Haas B."/>
            <person name="Abouelleil A."/>
            <person name="Alvarado L."/>
            <person name="Arachchi H.M."/>
            <person name="Berlin A."/>
            <person name="Brown A."/>
            <person name="Chapman S.B."/>
            <person name="Chen Z."/>
            <person name="Dunbar C."/>
            <person name="Freedman E."/>
            <person name="Gearin G."/>
            <person name="Gellesch M."/>
            <person name="Goldberg J."/>
            <person name="Griggs A."/>
            <person name="Gujja S."/>
            <person name="Heiman D."/>
            <person name="Howarth C."/>
            <person name="Larson L."/>
            <person name="Lui A."/>
            <person name="MacDonald P.J.P."/>
            <person name="Montmayeur A."/>
            <person name="Murphy C."/>
            <person name="Neiman D."/>
            <person name="Pearson M."/>
            <person name="Priest M."/>
            <person name="Roberts A."/>
            <person name="Saif S."/>
            <person name="Shea T."/>
            <person name="Shenoy N."/>
            <person name="Sisk P."/>
            <person name="Stolte C."/>
            <person name="Sykes S."/>
            <person name="Wortman J."/>
            <person name="Nusbaum C."/>
            <person name="Birren B."/>
        </authorList>
    </citation>
    <scope>NUCLEOTIDE SEQUENCE [LARGE SCALE GENOMIC DNA]</scope>
    <source>
        <strain evidence="1 2">ATCC 51276</strain>
    </source>
</reference>
<dbReference type="Gene3D" id="3.30.1240.10">
    <property type="match status" value="1"/>
</dbReference>
<gene>
    <name evidence="1" type="ORF">HMPREF9333_00378</name>
</gene>
<dbReference type="Pfam" id="PF08282">
    <property type="entry name" value="Hydrolase_3"/>
    <property type="match status" value="1"/>
</dbReference>
<dbReference type="PATRIC" id="fig|679200.3.peg.404"/>
<keyword evidence="2" id="KW-1185">Reference proteome</keyword>
<dbReference type="GO" id="GO:0016791">
    <property type="term" value="F:phosphatase activity"/>
    <property type="evidence" value="ECO:0007669"/>
    <property type="project" value="UniProtKB-ARBA"/>
</dbReference>
<organism evidence="1 2">
    <name type="scientific">Johnsonella ignava ATCC 51276</name>
    <dbReference type="NCBI Taxonomy" id="679200"/>
    <lineage>
        <taxon>Bacteria</taxon>
        <taxon>Bacillati</taxon>
        <taxon>Bacillota</taxon>
        <taxon>Clostridia</taxon>
        <taxon>Lachnospirales</taxon>
        <taxon>Lachnospiraceae</taxon>
        <taxon>Johnsonella</taxon>
    </lineage>
</organism>
<dbReference type="GO" id="GO:0000287">
    <property type="term" value="F:magnesium ion binding"/>
    <property type="evidence" value="ECO:0007669"/>
    <property type="project" value="TreeGrafter"/>
</dbReference>
<dbReference type="EMBL" id="ACZL01000007">
    <property type="protein sequence ID" value="EHI56516.1"/>
    <property type="molecule type" value="Genomic_DNA"/>
</dbReference>
<dbReference type="NCBIfam" id="TIGR00099">
    <property type="entry name" value="Cof-subfamily"/>
    <property type="match status" value="1"/>
</dbReference>
<evidence type="ECO:0008006" key="3">
    <source>
        <dbReference type="Google" id="ProtNLM"/>
    </source>
</evidence>
<dbReference type="STRING" id="679200.HMPREF9333_00378"/>
<dbReference type="eggNOG" id="COG0561">
    <property type="taxonomic scope" value="Bacteria"/>
</dbReference>
<dbReference type="NCBIfam" id="TIGR01484">
    <property type="entry name" value="HAD-SF-IIB"/>
    <property type="match status" value="1"/>
</dbReference>